<reference evidence="2" key="1">
    <citation type="journal article" date="2005" name="PLoS Biol.">
        <title>The genomes of Oryza sativa: a history of duplications.</title>
        <authorList>
            <person name="Yu J."/>
            <person name="Wang J."/>
            <person name="Lin W."/>
            <person name="Li S."/>
            <person name="Li H."/>
            <person name="Zhou J."/>
            <person name="Ni P."/>
            <person name="Dong W."/>
            <person name="Hu S."/>
            <person name="Zeng C."/>
            <person name="Zhang J."/>
            <person name="Zhang Y."/>
            <person name="Li R."/>
            <person name="Xu Z."/>
            <person name="Li S."/>
            <person name="Li X."/>
            <person name="Zheng H."/>
            <person name="Cong L."/>
            <person name="Lin L."/>
            <person name="Yin J."/>
            <person name="Geng J."/>
            <person name="Li G."/>
            <person name="Shi J."/>
            <person name="Liu J."/>
            <person name="Lv H."/>
            <person name="Li J."/>
            <person name="Wang J."/>
            <person name="Deng Y."/>
            <person name="Ran L."/>
            <person name="Shi X."/>
            <person name="Wang X."/>
            <person name="Wu Q."/>
            <person name="Li C."/>
            <person name="Ren X."/>
            <person name="Wang J."/>
            <person name="Wang X."/>
            <person name="Li D."/>
            <person name="Liu D."/>
            <person name="Zhang X."/>
            <person name="Ji Z."/>
            <person name="Zhao W."/>
            <person name="Sun Y."/>
            <person name="Zhang Z."/>
            <person name="Bao J."/>
            <person name="Han Y."/>
            <person name="Dong L."/>
            <person name="Ji J."/>
            <person name="Chen P."/>
            <person name="Wu S."/>
            <person name="Liu J."/>
            <person name="Xiao Y."/>
            <person name="Bu D."/>
            <person name="Tan J."/>
            <person name="Yang L."/>
            <person name="Ye C."/>
            <person name="Zhang J."/>
            <person name="Xu J."/>
            <person name="Zhou Y."/>
            <person name="Yu Y."/>
            <person name="Zhang B."/>
            <person name="Zhuang S."/>
            <person name="Wei H."/>
            <person name="Liu B."/>
            <person name="Lei M."/>
            <person name="Yu H."/>
            <person name="Li Y."/>
            <person name="Xu H."/>
            <person name="Wei S."/>
            <person name="He X."/>
            <person name="Fang L."/>
            <person name="Zhang Z."/>
            <person name="Zhang Y."/>
            <person name="Huang X."/>
            <person name="Su Z."/>
            <person name="Tong W."/>
            <person name="Li J."/>
            <person name="Tong Z."/>
            <person name="Li S."/>
            <person name="Ye J."/>
            <person name="Wang L."/>
            <person name="Fang L."/>
            <person name="Lei T."/>
            <person name="Chen C."/>
            <person name="Chen H."/>
            <person name="Xu Z."/>
            <person name="Li H."/>
            <person name="Huang H."/>
            <person name="Zhang F."/>
            <person name="Xu H."/>
            <person name="Li N."/>
            <person name="Zhao C."/>
            <person name="Li S."/>
            <person name="Dong L."/>
            <person name="Huang Y."/>
            <person name="Li L."/>
            <person name="Xi Y."/>
            <person name="Qi Q."/>
            <person name="Li W."/>
            <person name="Zhang B."/>
            <person name="Hu W."/>
            <person name="Zhang Y."/>
            <person name="Tian X."/>
            <person name="Jiao Y."/>
            <person name="Liang X."/>
            <person name="Jin J."/>
            <person name="Gao L."/>
            <person name="Zheng W."/>
            <person name="Hao B."/>
            <person name="Liu S."/>
            <person name="Wang W."/>
            <person name="Yuan L."/>
            <person name="Cao M."/>
            <person name="McDermott J."/>
            <person name="Samudrala R."/>
            <person name="Wang J."/>
            <person name="Wong G.K."/>
            <person name="Yang H."/>
        </authorList>
    </citation>
    <scope>NUCLEOTIDE SEQUENCE [LARGE SCALE GENOMIC DNA]</scope>
</reference>
<name>A0A8J8YH59_ORYSJ</name>
<evidence type="ECO:0000313" key="2">
    <source>
        <dbReference type="EMBL" id="EEE62883.1"/>
    </source>
</evidence>
<evidence type="ECO:0000256" key="1">
    <source>
        <dbReference type="SAM" id="MobiDB-lite"/>
    </source>
</evidence>
<gene>
    <name evidence="2" type="ORF">OsJ_17687</name>
</gene>
<protein>
    <submittedName>
        <fullName evidence="2">Uncharacterized protein</fullName>
    </submittedName>
</protein>
<accession>A0A8J8YH59</accession>
<feature type="compositionally biased region" description="Low complexity" evidence="1">
    <location>
        <begin position="273"/>
        <end position="291"/>
    </location>
</feature>
<reference evidence="2" key="2">
    <citation type="submission" date="2008-12" db="EMBL/GenBank/DDBJ databases">
        <title>Improved gene annotation of the rice (Oryza sativa) genomes.</title>
        <authorList>
            <person name="Wang J."/>
            <person name="Li R."/>
            <person name="Fan W."/>
            <person name="Huang Q."/>
            <person name="Zhang J."/>
            <person name="Zhou Y."/>
            <person name="Hu Y."/>
            <person name="Zi S."/>
            <person name="Li J."/>
            <person name="Ni P."/>
            <person name="Zheng H."/>
            <person name="Zhang Y."/>
            <person name="Zhao M."/>
            <person name="Hao Q."/>
            <person name="McDermott J."/>
            <person name="Samudrala R."/>
            <person name="Kristiansen K."/>
            <person name="Wong G.K.-S."/>
        </authorList>
    </citation>
    <scope>NUCLEOTIDE SEQUENCE</scope>
</reference>
<dbReference type="EMBL" id="CM000142">
    <property type="protein sequence ID" value="EEE62883.1"/>
    <property type="molecule type" value="Genomic_DNA"/>
</dbReference>
<dbReference type="AlphaFoldDB" id="A0A8J8YH59"/>
<feature type="region of interest" description="Disordered" evidence="1">
    <location>
        <begin position="161"/>
        <end position="193"/>
    </location>
</feature>
<organism evidence="2">
    <name type="scientific">Oryza sativa subsp. japonica</name>
    <name type="common">Rice</name>
    <dbReference type="NCBI Taxonomy" id="39947"/>
    <lineage>
        <taxon>Eukaryota</taxon>
        <taxon>Viridiplantae</taxon>
        <taxon>Streptophyta</taxon>
        <taxon>Embryophyta</taxon>
        <taxon>Tracheophyta</taxon>
        <taxon>Spermatophyta</taxon>
        <taxon>Magnoliopsida</taxon>
        <taxon>Liliopsida</taxon>
        <taxon>Poales</taxon>
        <taxon>Poaceae</taxon>
        <taxon>BOP clade</taxon>
        <taxon>Oryzoideae</taxon>
        <taxon>Oryzeae</taxon>
        <taxon>Oryzinae</taxon>
        <taxon>Oryza</taxon>
        <taxon>Oryza sativa</taxon>
    </lineage>
</organism>
<dbReference type="Proteomes" id="UP000007752">
    <property type="component" value="Chromosome 5"/>
</dbReference>
<feature type="compositionally biased region" description="Basic and acidic residues" evidence="1">
    <location>
        <begin position="162"/>
        <end position="192"/>
    </location>
</feature>
<sequence>MAKWCNCVSVQSKSNRKLGFALAWRKVARPTRGARSRGGKRASSLALEQSNGWSLHCGERASDSPSPRALPLRVADLIVVLGSASRCRLRNLIAGRKWRQSEEDDDHEQLRLLVVGRERRSPDPLCHHLQNRATAAVLPPALLQGRYRHCSARRTLLLPPHGMEDAVARPGGEESRRRLREEGSRSRRREQGRASMEQRAYYFVIISETCQDEQLDDSNVETFRRLLPSSDALGAKSKPELTLPSTDWSAWRTEAMAAAASRDPHDTRKASLTWPPSVVTSEPTTSSPSLSRALHCRSVSMDEEAATLLCDGEERVSERR</sequence>
<proteinExistence type="predicted"/>
<feature type="region of interest" description="Disordered" evidence="1">
    <location>
        <begin position="259"/>
        <end position="292"/>
    </location>
</feature>